<dbReference type="Proteomes" id="UP000320390">
    <property type="component" value="Chromosome"/>
</dbReference>
<sequence length="331" mass="35866" precursor="true">MLRFTTLSLLAAAAFSAPAAAQVYLAQSDLVVIEMEASGAPEAWGISTATPGYTGESYIRWNGPNLFNQPGQQGVFAFDFEVANGGTYRLNVRNRHENPDPTEENDVWIRMDGGTWVKTFSNQAGSVGAWTWESRFDYGHGNQPQASYNLSPGVHRVEFSGRSFGFKMDRVHIYLPSVSNALDPNQPVSPQRFGQEYGQAVANSTGAIGRMQVTGSPVVTENNVILTALDLPTDVPGFFIASRTIGFTPNPAGSQGNLLLDGSIGRFDRLLNMTNPMGSAAVRIDLTEMPMPQGTSVAFPGETWHFQFWHRDTTSAGATSNFTSGISVVLQ</sequence>
<evidence type="ECO:0000313" key="3">
    <source>
        <dbReference type="Proteomes" id="UP000320390"/>
    </source>
</evidence>
<accession>A0A518ENG4</accession>
<evidence type="ECO:0000313" key="2">
    <source>
        <dbReference type="EMBL" id="QDV05623.1"/>
    </source>
</evidence>
<gene>
    <name evidence="2" type="ORF">Poly30_11220</name>
</gene>
<feature type="chain" id="PRO_5022233272" evidence="1">
    <location>
        <begin position="22"/>
        <end position="331"/>
    </location>
</feature>
<dbReference type="AlphaFoldDB" id="A0A518ENG4"/>
<dbReference type="OrthoDB" id="246387at2"/>
<keyword evidence="1" id="KW-0732">Signal</keyword>
<keyword evidence="3" id="KW-1185">Reference proteome</keyword>
<feature type="signal peptide" evidence="1">
    <location>
        <begin position="1"/>
        <end position="21"/>
    </location>
</feature>
<dbReference type="RefSeq" id="WP_145195079.1">
    <property type="nucleotide sequence ID" value="NZ_CP036434.1"/>
</dbReference>
<protein>
    <submittedName>
        <fullName evidence="2">Uncharacterized protein</fullName>
    </submittedName>
</protein>
<reference evidence="2 3" key="1">
    <citation type="submission" date="2019-02" db="EMBL/GenBank/DDBJ databases">
        <title>Deep-cultivation of Planctomycetes and their phenomic and genomic characterization uncovers novel biology.</title>
        <authorList>
            <person name="Wiegand S."/>
            <person name="Jogler M."/>
            <person name="Boedeker C."/>
            <person name="Pinto D."/>
            <person name="Vollmers J."/>
            <person name="Rivas-Marin E."/>
            <person name="Kohn T."/>
            <person name="Peeters S.H."/>
            <person name="Heuer A."/>
            <person name="Rast P."/>
            <person name="Oberbeckmann S."/>
            <person name="Bunk B."/>
            <person name="Jeske O."/>
            <person name="Meyerdierks A."/>
            <person name="Storesund J.E."/>
            <person name="Kallscheuer N."/>
            <person name="Luecker S."/>
            <person name="Lage O.M."/>
            <person name="Pohl T."/>
            <person name="Merkel B.J."/>
            <person name="Hornburger P."/>
            <person name="Mueller R.-W."/>
            <person name="Bruemmer F."/>
            <person name="Labrenz M."/>
            <person name="Spormann A.M."/>
            <person name="Op den Camp H."/>
            <person name="Overmann J."/>
            <person name="Amann R."/>
            <person name="Jetten M.S.M."/>
            <person name="Mascher T."/>
            <person name="Medema M.H."/>
            <person name="Devos D.P."/>
            <person name="Kaster A.-K."/>
            <person name="Ovreas L."/>
            <person name="Rohde M."/>
            <person name="Galperin M.Y."/>
            <person name="Jogler C."/>
        </authorList>
    </citation>
    <scope>NUCLEOTIDE SEQUENCE [LARGE SCALE GENOMIC DNA]</scope>
    <source>
        <strain evidence="2 3">Poly30</strain>
    </source>
</reference>
<name>A0A518ENG4_9BACT</name>
<organism evidence="2 3">
    <name type="scientific">Saltatorellus ferox</name>
    <dbReference type="NCBI Taxonomy" id="2528018"/>
    <lineage>
        <taxon>Bacteria</taxon>
        <taxon>Pseudomonadati</taxon>
        <taxon>Planctomycetota</taxon>
        <taxon>Planctomycetia</taxon>
        <taxon>Planctomycetia incertae sedis</taxon>
        <taxon>Saltatorellus</taxon>
    </lineage>
</organism>
<dbReference type="Gene3D" id="2.60.120.260">
    <property type="entry name" value="Galactose-binding domain-like"/>
    <property type="match status" value="1"/>
</dbReference>
<dbReference type="EMBL" id="CP036434">
    <property type="protein sequence ID" value="QDV05623.1"/>
    <property type="molecule type" value="Genomic_DNA"/>
</dbReference>
<evidence type="ECO:0000256" key="1">
    <source>
        <dbReference type="SAM" id="SignalP"/>
    </source>
</evidence>
<proteinExistence type="predicted"/>